<dbReference type="CDD" id="cd00038">
    <property type="entry name" value="CAP_ED"/>
    <property type="match status" value="1"/>
</dbReference>
<dbReference type="InterPro" id="IPR012318">
    <property type="entry name" value="HTH_CRP"/>
</dbReference>
<keyword evidence="2" id="KW-0238">DNA-binding</keyword>
<dbReference type="SUPFAM" id="SSF46785">
    <property type="entry name" value="Winged helix' DNA-binding domain"/>
    <property type="match status" value="1"/>
</dbReference>
<dbReference type="InterPro" id="IPR050397">
    <property type="entry name" value="Env_Response_Regulators"/>
</dbReference>
<dbReference type="InterPro" id="IPR018490">
    <property type="entry name" value="cNMP-bd_dom_sf"/>
</dbReference>
<dbReference type="STRING" id="1219058.AOA14_12835"/>
<dbReference type="Pfam" id="PF00027">
    <property type="entry name" value="cNMP_binding"/>
    <property type="match status" value="1"/>
</dbReference>
<dbReference type="SMART" id="SM00100">
    <property type="entry name" value="cNMP"/>
    <property type="match status" value="1"/>
</dbReference>
<dbReference type="Pfam" id="PF13545">
    <property type="entry name" value="HTH_Crp_2"/>
    <property type="match status" value="1"/>
</dbReference>
<keyword evidence="3" id="KW-0804">Transcription</keyword>
<dbReference type="PANTHER" id="PTHR24567:SF28">
    <property type="entry name" value="LISTERIOLYSIN REGULATORY PROTEIN"/>
    <property type="match status" value="1"/>
</dbReference>
<evidence type="ECO:0000256" key="2">
    <source>
        <dbReference type="ARBA" id="ARBA00023125"/>
    </source>
</evidence>
<dbReference type="EMBL" id="CP013342">
    <property type="protein sequence ID" value="AMU95495.1"/>
    <property type="molecule type" value="Genomic_DNA"/>
</dbReference>
<dbReference type="KEGG" id="ster:AOA14_12835"/>
<keyword evidence="1" id="KW-0805">Transcription regulation</keyword>
<dbReference type="GO" id="GO:0005829">
    <property type="term" value="C:cytosol"/>
    <property type="evidence" value="ECO:0007669"/>
    <property type="project" value="TreeGrafter"/>
</dbReference>
<gene>
    <name evidence="6" type="ORF">AOA14_12835</name>
</gene>
<sequence length="235" mass="25835">MAARTSVDPRTIRTLALLAGLPSATREEVIASGRLRELPHDTRIFGQGERAGRAHALLAGCVRISQVGSDGEEILVRLIGAGEIFGCVPFLTDGLYPADATAMVDSVEISWDPADLLALMRRQSQVAINMAGIIGKRLGEAQERLRELATQSAERRIARTLLRLLEQAGCRDDEGVRIAFPLRRKDIADIAGTTLHTASRTLAEWDRRRLLVSRNQHLTIVSEAELRRIAERTAD</sequence>
<accession>A0A142W1T9</accession>
<dbReference type="RefSeq" id="WP_003039380.1">
    <property type="nucleotide sequence ID" value="NZ_CP013342.1"/>
</dbReference>
<evidence type="ECO:0000313" key="7">
    <source>
        <dbReference type="Proteomes" id="UP000076234"/>
    </source>
</evidence>
<dbReference type="PROSITE" id="PS51063">
    <property type="entry name" value="HTH_CRP_2"/>
    <property type="match status" value="1"/>
</dbReference>
<evidence type="ECO:0000259" key="4">
    <source>
        <dbReference type="PROSITE" id="PS50042"/>
    </source>
</evidence>
<protein>
    <submittedName>
        <fullName evidence="6">Cyclic nucleotide-binding protein</fullName>
    </submittedName>
</protein>
<dbReference type="GO" id="GO:0003677">
    <property type="term" value="F:DNA binding"/>
    <property type="evidence" value="ECO:0007669"/>
    <property type="project" value="UniProtKB-KW"/>
</dbReference>
<feature type="domain" description="HTH crp-type" evidence="5">
    <location>
        <begin position="151"/>
        <end position="224"/>
    </location>
</feature>
<proteinExistence type="predicted"/>
<dbReference type="InterPro" id="IPR014710">
    <property type="entry name" value="RmlC-like_jellyroll"/>
</dbReference>
<evidence type="ECO:0000259" key="5">
    <source>
        <dbReference type="PROSITE" id="PS51063"/>
    </source>
</evidence>
<evidence type="ECO:0000313" key="6">
    <source>
        <dbReference type="EMBL" id="AMU95495.1"/>
    </source>
</evidence>
<organism evidence="6 7">
    <name type="scientific">Sphingopyxis terrae subsp. terrae NBRC 15098</name>
    <dbReference type="NCBI Taxonomy" id="1219058"/>
    <lineage>
        <taxon>Bacteria</taxon>
        <taxon>Pseudomonadati</taxon>
        <taxon>Pseudomonadota</taxon>
        <taxon>Alphaproteobacteria</taxon>
        <taxon>Sphingomonadales</taxon>
        <taxon>Sphingomonadaceae</taxon>
        <taxon>Sphingopyxis</taxon>
    </lineage>
</organism>
<dbReference type="InterPro" id="IPR036390">
    <property type="entry name" value="WH_DNA-bd_sf"/>
</dbReference>
<evidence type="ECO:0000256" key="1">
    <source>
        <dbReference type="ARBA" id="ARBA00023015"/>
    </source>
</evidence>
<reference evidence="6 7" key="2">
    <citation type="journal article" date="2016" name="Genome Announc.">
        <title>Complete Genome Sequence of Sphingopyxis terrae Strain 203-1 (NBRC 111660), a Polyethylene Glycol Degrader.</title>
        <authorList>
            <person name="Ohtsubo Y."/>
            <person name="Nonoyama S."/>
            <person name="Nagata Y."/>
            <person name="Numata M."/>
            <person name="Tsuchikane K."/>
            <person name="Hosoyama A."/>
            <person name="Yamazoe A."/>
            <person name="Tsuda M."/>
            <person name="Fujita N."/>
            <person name="Kawai F."/>
        </authorList>
    </citation>
    <scope>NUCLEOTIDE SEQUENCE [LARGE SCALE GENOMIC DNA]</scope>
    <source>
        <strain evidence="6 7">203-1</strain>
    </source>
</reference>
<feature type="domain" description="Cyclic nucleotide-binding" evidence="4">
    <location>
        <begin position="17"/>
        <end position="102"/>
    </location>
</feature>
<dbReference type="PANTHER" id="PTHR24567">
    <property type="entry name" value="CRP FAMILY TRANSCRIPTIONAL REGULATORY PROTEIN"/>
    <property type="match status" value="1"/>
</dbReference>
<dbReference type="AlphaFoldDB" id="A0A142W1T9"/>
<evidence type="ECO:0000256" key="3">
    <source>
        <dbReference type="ARBA" id="ARBA00023163"/>
    </source>
</evidence>
<dbReference type="InterPro" id="IPR000595">
    <property type="entry name" value="cNMP-bd_dom"/>
</dbReference>
<dbReference type="SMART" id="SM00419">
    <property type="entry name" value="HTH_CRP"/>
    <property type="match status" value="1"/>
</dbReference>
<dbReference type="Gene3D" id="2.60.120.10">
    <property type="entry name" value="Jelly Rolls"/>
    <property type="match status" value="1"/>
</dbReference>
<dbReference type="Proteomes" id="UP000076234">
    <property type="component" value="Chromosome"/>
</dbReference>
<reference evidence="7" key="1">
    <citation type="submission" date="2015-11" db="EMBL/GenBank/DDBJ databases">
        <title>Complete genome sequence of a polyethylene glycol-degrading strain Sphingopyxis terrae strain 203-1 (NBRC 15098).</title>
        <authorList>
            <person name="Yoshiyuki O."/>
            <person name="Shouta N."/>
            <person name="Nagata Y."/>
            <person name="Numata M."/>
            <person name="Tsuchikane K."/>
            <person name="Hosoyama A."/>
            <person name="Yamazoe A."/>
            <person name="Tsuda M."/>
            <person name="Fujita N."/>
            <person name="Kawai F."/>
        </authorList>
    </citation>
    <scope>NUCLEOTIDE SEQUENCE [LARGE SCALE GENOMIC DNA]</scope>
    <source>
        <strain evidence="7">203-1</strain>
    </source>
</reference>
<dbReference type="SUPFAM" id="SSF51206">
    <property type="entry name" value="cAMP-binding domain-like"/>
    <property type="match status" value="1"/>
</dbReference>
<name>A0A142W1T9_9SPHN</name>
<dbReference type="PROSITE" id="PS50042">
    <property type="entry name" value="CNMP_BINDING_3"/>
    <property type="match status" value="1"/>
</dbReference>
<dbReference type="GO" id="GO:0003700">
    <property type="term" value="F:DNA-binding transcription factor activity"/>
    <property type="evidence" value="ECO:0007669"/>
    <property type="project" value="TreeGrafter"/>
</dbReference>